<sequence>MFFASFDLKLDHHEDALLYNWYNSQKTAKKQVTKKKIAKEKALISNKKDLFLILLKVYLKIDNGTGNLLRKIIHLLNTQAIYMDILIVLVLLSESWSVRELPKIS</sequence>
<reference evidence="1 2" key="1">
    <citation type="journal article" date="2019" name="Environ. Microbiol.">
        <title>At the nexus of three kingdoms: the genome of the mycorrhizal fungus Gigaspora margarita provides insights into plant, endobacterial and fungal interactions.</title>
        <authorList>
            <person name="Venice F."/>
            <person name="Ghignone S."/>
            <person name="Salvioli di Fossalunga A."/>
            <person name="Amselem J."/>
            <person name="Novero M."/>
            <person name="Xianan X."/>
            <person name="Sedzielewska Toro K."/>
            <person name="Morin E."/>
            <person name="Lipzen A."/>
            <person name="Grigoriev I.V."/>
            <person name="Henrissat B."/>
            <person name="Martin F.M."/>
            <person name="Bonfante P."/>
        </authorList>
    </citation>
    <scope>NUCLEOTIDE SEQUENCE [LARGE SCALE GENOMIC DNA]</scope>
    <source>
        <strain evidence="1 2">BEG34</strain>
    </source>
</reference>
<accession>A0A8H3XGB6</accession>
<organism evidence="1 2">
    <name type="scientific">Gigaspora margarita</name>
    <dbReference type="NCBI Taxonomy" id="4874"/>
    <lineage>
        <taxon>Eukaryota</taxon>
        <taxon>Fungi</taxon>
        <taxon>Fungi incertae sedis</taxon>
        <taxon>Mucoromycota</taxon>
        <taxon>Glomeromycotina</taxon>
        <taxon>Glomeromycetes</taxon>
        <taxon>Diversisporales</taxon>
        <taxon>Gigasporaceae</taxon>
        <taxon>Gigaspora</taxon>
    </lineage>
</organism>
<dbReference type="EMBL" id="WTPW01001050">
    <property type="protein sequence ID" value="KAF0459949.1"/>
    <property type="molecule type" value="Genomic_DNA"/>
</dbReference>
<dbReference type="Proteomes" id="UP000439903">
    <property type="component" value="Unassembled WGS sequence"/>
</dbReference>
<dbReference type="OrthoDB" id="10258882at2759"/>
<evidence type="ECO:0000313" key="1">
    <source>
        <dbReference type="EMBL" id="KAF0459949.1"/>
    </source>
</evidence>
<dbReference type="AlphaFoldDB" id="A0A8H3XGB6"/>
<evidence type="ECO:0000313" key="2">
    <source>
        <dbReference type="Proteomes" id="UP000439903"/>
    </source>
</evidence>
<comment type="caution">
    <text evidence="1">The sequence shown here is derived from an EMBL/GenBank/DDBJ whole genome shotgun (WGS) entry which is preliminary data.</text>
</comment>
<keyword evidence="2" id="KW-1185">Reference proteome</keyword>
<gene>
    <name evidence="1" type="ORF">F8M41_000645</name>
</gene>
<protein>
    <submittedName>
        <fullName evidence="1">Vacuolar sorting protein 39 domain 2-domain-containing protein</fullName>
    </submittedName>
</protein>
<proteinExistence type="predicted"/>
<name>A0A8H3XGB6_GIGMA</name>